<dbReference type="PROSITE" id="PS00678">
    <property type="entry name" value="WD_REPEATS_1"/>
    <property type="match status" value="3"/>
</dbReference>
<protein>
    <submittedName>
        <fullName evidence="5">Vegetative incompatibility WD repeat protein, putative</fullName>
    </submittedName>
</protein>
<dbReference type="STRING" id="663331.D4ATV9"/>
<dbReference type="PROSITE" id="PS50294">
    <property type="entry name" value="WD_REPEATS_REGION"/>
    <property type="match status" value="5"/>
</dbReference>
<reference evidence="6" key="1">
    <citation type="journal article" date="2011" name="Genome Biol.">
        <title>Comparative and functional genomics provide insights into the pathogenicity of dermatophytic fungi.</title>
        <authorList>
            <person name="Burmester A."/>
            <person name="Shelest E."/>
            <person name="Gloeckner G."/>
            <person name="Heddergott C."/>
            <person name="Schindler S."/>
            <person name="Staib P."/>
            <person name="Heidel A."/>
            <person name="Felder M."/>
            <person name="Petzold A."/>
            <person name="Szafranski K."/>
            <person name="Feuermann M."/>
            <person name="Pedruzzi I."/>
            <person name="Priebe S."/>
            <person name="Groth M."/>
            <person name="Winkler R."/>
            <person name="Li W."/>
            <person name="Kniemeyer O."/>
            <person name="Schroeckh V."/>
            <person name="Hertweck C."/>
            <person name="Hube B."/>
            <person name="White T.C."/>
            <person name="Platzer M."/>
            <person name="Guthke R."/>
            <person name="Heitman J."/>
            <person name="Woestemeyer J."/>
            <person name="Zipfel P.F."/>
            <person name="Monod M."/>
            <person name="Brakhage A.A."/>
        </authorList>
    </citation>
    <scope>NUCLEOTIDE SEQUENCE [LARGE SCALE GENOMIC DNA]</scope>
    <source>
        <strain evidence="6">ATCC MYA-4681 / CBS 112371</strain>
    </source>
</reference>
<dbReference type="InterPro" id="IPR036322">
    <property type="entry name" value="WD40_repeat_dom_sf"/>
</dbReference>
<feature type="repeat" description="WD" evidence="4">
    <location>
        <begin position="306"/>
        <end position="334"/>
    </location>
</feature>
<organism evidence="5 6">
    <name type="scientific">Arthroderma benhamiae (strain ATCC MYA-4681 / CBS 112371)</name>
    <name type="common">Trichophyton mentagrophytes</name>
    <dbReference type="NCBI Taxonomy" id="663331"/>
    <lineage>
        <taxon>Eukaryota</taxon>
        <taxon>Fungi</taxon>
        <taxon>Dikarya</taxon>
        <taxon>Ascomycota</taxon>
        <taxon>Pezizomycotina</taxon>
        <taxon>Eurotiomycetes</taxon>
        <taxon>Eurotiomycetidae</taxon>
        <taxon>Onygenales</taxon>
        <taxon>Arthrodermataceae</taxon>
        <taxon>Trichophyton</taxon>
    </lineage>
</organism>
<name>D4ATV9_ARTBC</name>
<gene>
    <name evidence="5" type="ORF">ARB_07772</name>
</gene>
<dbReference type="eggNOG" id="KOG0279">
    <property type="taxonomic scope" value="Eukaryota"/>
</dbReference>
<evidence type="ECO:0000313" key="6">
    <source>
        <dbReference type="Proteomes" id="UP000008866"/>
    </source>
</evidence>
<evidence type="ECO:0000256" key="4">
    <source>
        <dbReference type="PROSITE-ProRule" id="PRU00221"/>
    </source>
</evidence>
<dbReference type="InterPro" id="IPR045223">
    <property type="entry name" value="RACK1-like"/>
</dbReference>
<proteinExistence type="inferred from homology"/>
<feature type="repeat" description="WD" evidence="4">
    <location>
        <begin position="59"/>
        <end position="100"/>
    </location>
</feature>
<dbReference type="PANTHER" id="PTHR19868">
    <property type="entry name" value="RECEPTOR FOR ACTIVATED PROTEIN KINASE C RACK1"/>
    <property type="match status" value="1"/>
</dbReference>
<dbReference type="Gene3D" id="2.130.10.10">
    <property type="entry name" value="YVTN repeat-like/Quinoprotein amine dehydrogenase"/>
    <property type="match status" value="1"/>
</dbReference>
<dbReference type="HOGENOM" id="CLU_000288_57_7_1"/>
<keyword evidence="3" id="KW-0677">Repeat</keyword>
<keyword evidence="6" id="KW-1185">Reference proteome</keyword>
<dbReference type="Proteomes" id="UP000008866">
    <property type="component" value="Unassembled WGS sequence"/>
</dbReference>
<sequence>MAEQLVLRGTLQGHNGWVTSLATTLENPNMLLSASRDKTLIVWNLTRDDTAYGYPKRSLHGHSHIVSDCVISSDGAYALSSSWDKTLRLWELATGNTTRTFVGHNNDVLSVSFSADNRQIVSGSRDRTIKLWNTLGDCKFTITDKGHTEWVSCVRFSPNPQNPVIVSAGWDKLVKQPPRFLCRLVFQMMFCNYVWELSTCRIQTDHIGHSGYINTVTISPDGSLCASGGKDGVVMLWDLNESKHLYSLNAGDEIHALVFSPNRYWLCAATASSISIFDLEKKSKIDELKPEFEDKGKKSRDPECISLAWSADGQTLFSGYTDNKIRAWGVMSRV</sequence>
<dbReference type="GO" id="GO:0045182">
    <property type="term" value="F:translation regulator activity"/>
    <property type="evidence" value="ECO:0007669"/>
    <property type="project" value="InterPro"/>
</dbReference>
<dbReference type="Pfam" id="PF00400">
    <property type="entry name" value="WD40"/>
    <property type="match status" value="6"/>
</dbReference>
<dbReference type="OMA" id="NCKLKIN"/>
<dbReference type="InterPro" id="IPR001680">
    <property type="entry name" value="WD40_rpt"/>
</dbReference>
<dbReference type="CDD" id="cd00200">
    <property type="entry name" value="WD40"/>
    <property type="match status" value="1"/>
</dbReference>
<dbReference type="InterPro" id="IPR019775">
    <property type="entry name" value="WD40_repeat_CS"/>
</dbReference>
<dbReference type="SUPFAM" id="SSF50978">
    <property type="entry name" value="WD40 repeat-like"/>
    <property type="match status" value="1"/>
</dbReference>
<feature type="repeat" description="WD" evidence="4">
    <location>
        <begin position="101"/>
        <end position="133"/>
    </location>
</feature>
<dbReference type="KEGG" id="abe:ARB_07772"/>
<evidence type="ECO:0000256" key="1">
    <source>
        <dbReference type="ARBA" id="ARBA00007253"/>
    </source>
</evidence>
<dbReference type="EMBL" id="ABSU01000010">
    <property type="protein sequence ID" value="EFE33412.1"/>
    <property type="molecule type" value="Genomic_DNA"/>
</dbReference>
<dbReference type="SMART" id="SM00320">
    <property type="entry name" value="WD40"/>
    <property type="match status" value="7"/>
</dbReference>
<comment type="similarity">
    <text evidence="1">Belongs to the WD repeat G protein beta family. Ribosomal protein RACK1 subfamily.</text>
</comment>
<evidence type="ECO:0000256" key="3">
    <source>
        <dbReference type="ARBA" id="ARBA00022737"/>
    </source>
</evidence>
<dbReference type="GeneID" id="9521469"/>
<dbReference type="InterPro" id="IPR015943">
    <property type="entry name" value="WD40/YVTN_repeat-like_dom_sf"/>
</dbReference>
<dbReference type="RefSeq" id="XP_003014052.1">
    <property type="nucleotide sequence ID" value="XM_003014006.1"/>
</dbReference>
<dbReference type="FunFam" id="2.130.10.10:FF:000039">
    <property type="entry name" value="Guanine nucleotide-binding protein subunit beta-like protein"/>
    <property type="match status" value="1"/>
</dbReference>
<dbReference type="GO" id="GO:0007165">
    <property type="term" value="P:signal transduction"/>
    <property type="evidence" value="ECO:0007669"/>
    <property type="project" value="UniProtKB-ARBA"/>
</dbReference>
<dbReference type="PROSITE" id="PS50082">
    <property type="entry name" value="WD_REPEATS_2"/>
    <property type="match status" value="5"/>
</dbReference>
<accession>D4ATV9</accession>
<comment type="caution">
    <text evidence="5">The sequence shown here is derived from an EMBL/GenBank/DDBJ whole genome shotgun (WGS) entry which is preliminary data.</text>
</comment>
<dbReference type="PRINTS" id="PR00320">
    <property type="entry name" value="GPROTEINBRPT"/>
</dbReference>
<evidence type="ECO:0000313" key="5">
    <source>
        <dbReference type="EMBL" id="EFE33412.1"/>
    </source>
</evidence>
<feature type="repeat" description="WD" evidence="4">
    <location>
        <begin position="11"/>
        <end position="53"/>
    </location>
</feature>
<dbReference type="InterPro" id="IPR020472">
    <property type="entry name" value="WD40_PAC1"/>
</dbReference>
<dbReference type="AlphaFoldDB" id="D4ATV9"/>
<dbReference type="GO" id="GO:0043022">
    <property type="term" value="F:ribosome binding"/>
    <property type="evidence" value="ECO:0007669"/>
    <property type="project" value="InterPro"/>
</dbReference>
<evidence type="ECO:0000256" key="2">
    <source>
        <dbReference type="ARBA" id="ARBA00022574"/>
    </source>
</evidence>
<keyword evidence="2 4" id="KW-0853">WD repeat</keyword>
<feature type="repeat" description="WD" evidence="4">
    <location>
        <begin position="206"/>
        <end position="247"/>
    </location>
</feature>